<proteinExistence type="predicted"/>
<evidence type="ECO:0000313" key="5">
    <source>
        <dbReference type="Proteomes" id="UP000076798"/>
    </source>
</evidence>
<protein>
    <recommendedName>
        <fullName evidence="3">DUF6533 domain-containing protein</fullName>
    </recommendedName>
</protein>
<dbReference type="Pfam" id="PF20151">
    <property type="entry name" value="DUF6533"/>
    <property type="match status" value="1"/>
</dbReference>
<dbReference type="STRING" id="1314776.A0A166J006"/>
<sequence length="382" mass="42251">MDSDVLRTAKLLIASKHSFHASFALLMWDHLITLDQEVSRIWSQPWNGGKLLFLLNRYISPTQYLLQLLALDLPALSGPRCLQVYRLPYAATLYATAIAEIILILRTYALYDSSRWILAFLMSMFMAHVVVMVLAVVHAVPYPLPPGLIGCTLTGNGLLYVFFWAAPWIADSIIFALTLWRIVDLRRKSSVRLPLLHVLARDGILWYTVIVTIDAVNVLIFLLSPEGVKPMGAAFGQICMTVMISRLQLNLRAPGVRSSASEDSWLDNSDTTESQTNPEGLTTMESMSVPGAVRPTSFDGSVGPQSRWSALRTFFRGTTASLGAPVNMNTFSLASFAAAMEAEDEGGEQSHGDDIELRSLETKYSNQIIIGPAIKDSFYNRG</sequence>
<dbReference type="OrthoDB" id="3242376at2759"/>
<feature type="domain" description="DUF6533" evidence="3">
    <location>
        <begin position="21"/>
        <end position="61"/>
    </location>
</feature>
<evidence type="ECO:0000313" key="4">
    <source>
        <dbReference type="EMBL" id="KZT44242.1"/>
    </source>
</evidence>
<dbReference type="InterPro" id="IPR045340">
    <property type="entry name" value="DUF6533"/>
</dbReference>
<dbReference type="EMBL" id="KV428005">
    <property type="protein sequence ID" value="KZT44242.1"/>
    <property type="molecule type" value="Genomic_DNA"/>
</dbReference>
<evidence type="ECO:0000256" key="1">
    <source>
        <dbReference type="SAM" id="MobiDB-lite"/>
    </source>
</evidence>
<gene>
    <name evidence="4" type="ORF">SISSUDRAFT_1057216</name>
</gene>
<keyword evidence="2" id="KW-1133">Transmembrane helix</keyword>
<reference evidence="4 5" key="1">
    <citation type="journal article" date="2016" name="Mol. Biol. Evol.">
        <title>Comparative Genomics of Early-Diverging Mushroom-Forming Fungi Provides Insights into the Origins of Lignocellulose Decay Capabilities.</title>
        <authorList>
            <person name="Nagy L.G."/>
            <person name="Riley R."/>
            <person name="Tritt A."/>
            <person name="Adam C."/>
            <person name="Daum C."/>
            <person name="Floudas D."/>
            <person name="Sun H."/>
            <person name="Yadav J.S."/>
            <person name="Pangilinan J."/>
            <person name="Larsson K.H."/>
            <person name="Matsuura K."/>
            <person name="Barry K."/>
            <person name="Labutti K."/>
            <person name="Kuo R."/>
            <person name="Ohm R.A."/>
            <person name="Bhattacharya S.S."/>
            <person name="Shirouzu T."/>
            <person name="Yoshinaga Y."/>
            <person name="Martin F.M."/>
            <person name="Grigoriev I.V."/>
            <person name="Hibbett D.S."/>
        </authorList>
    </citation>
    <scope>NUCLEOTIDE SEQUENCE [LARGE SCALE GENOMIC DNA]</scope>
    <source>
        <strain evidence="4 5">HHB10207 ss-3</strain>
    </source>
</reference>
<evidence type="ECO:0000259" key="3">
    <source>
        <dbReference type="Pfam" id="PF20151"/>
    </source>
</evidence>
<organism evidence="4 5">
    <name type="scientific">Sistotremastrum suecicum HHB10207 ss-3</name>
    <dbReference type="NCBI Taxonomy" id="1314776"/>
    <lineage>
        <taxon>Eukaryota</taxon>
        <taxon>Fungi</taxon>
        <taxon>Dikarya</taxon>
        <taxon>Basidiomycota</taxon>
        <taxon>Agaricomycotina</taxon>
        <taxon>Agaricomycetes</taxon>
        <taxon>Sistotremastrales</taxon>
        <taxon>Sistotremastraceae</taxon>
        <taxon>Sistotremastrum</taxon>
    </lineage>
</organism>
<name>A0A166J006_9AGAM</name>
<evidence type="ECO:0000256" key="2">
    <source>
        <dbReference type="SAM" id="Phobius"/>
    </source>
</evidence>
<feature type="transmembrane region" description="Helical" evidence="2">
    <location>
        <begin position="204"/>
        <end position="224"/>
    </location>
</feature>
<dbReference type="Proteomes" id="UP000076798">
    <property type="component" value="Unassembled WGS sequence"/>
</dbReference>
<feature type="transmembrane region" description="Helical" evidence="2">
    <location>
        <begin position="160"/>
        <end position="183"/>
    </location>
</feature>
<feature type="transmembrane region" description="Helical" evidence="2">
    <location>
        <begin position="117"/>
        <end position="140"/>
    </location>
</feature>
<accession>A0A166J006</accession>
<keyword evidence="2" id="KW-0472">Membrane</keyword>
<keyword evidence="5" id="KW-1185">Reference proteome</keyword>
<keyword evidence="2" id="KW-0812">Transmembrane</keyword>
<feature type="region of interest" description="Disordered" evidence="1">
    <location>
        <begin position="259"/>
        <end position="285"/>
    </location>
</feature>
<feature type="transmembrane region" description="Helical" evidence="2">
    <location>
        <begin position="87"/>
        <end position="105"/>
    </location>
</feature>
<dbReference type="AlphaFoldDB" id="A0A166J006"/>